<dbReference type="AlphaFoldDB" id="A0A4P9Y0Q2"/>
<dbReference type="GO" id="GO:0051087">
    <property type="term" value="F:protein-folding chaperone binding"/>
    <property type="evidence" value="ECO:0007669"/>
    <property type="project" value="TreeGrafter"/>
</dbReference>
<dbReference type="CDD" id="cd06257">
    <property type="entry name" value="DnaJ"/>
    <property type="match status" value="1"/>
</dbReference>
<dbReference type="PANTHER" id="PTHR44360:SF1">
    <property type="entry name" value="DNAJ HOMOLOG SUBFAMILY B MEMBER 9"/>
    <property type="match status" value="1"/>
</dbReference>
<reference evidence="4" key="1">
    <citation type="journal article" date="2018" name="Nat. Microbiol.">
        <title>Leveraging single-cell genomics to expand the fungal tree of life.</title>
        <authorList>
            <person name="Ahrendt S.R."/>
            <person name="Quandt C.A."/>
            <person name="Ciobanu D."/>
            <person name="Clum A."/>
            <person name="Salamov A."/>
            <person name="Andreopoulos B."/>
            <person name="Cheng J.F."/>
            <person name="Woyke T."/>
            <person name="Pelin A."/>
            <person name="Henrissat B."/>
            <person name="Reynolds N.K."/>
            <person name="Benny G.L."/>
            <person name="Smith M.E."/>
            <person name="James T.Y."/>
            <person name="Grigoriev I.V."/>
        </authorList>
    </citation>
    <scope>NUCLEOTIDE SEQUENCE [LARGE SCALE GENOMIC DNA]</scope>
</reference>
<feature type="non-terminal residue" evidence="3">
    <location>
        <position position="60"/>
    </location>
</feature>
<dbReference type="SUPFAM" id="SSF46565">
    <property type="entry name" value="Chaperone J-domain"/>
    <property type="match status" value="1"/>
</dbReference>
<dbReference type="GO" id="GO:0005783">
    <property type="term" value="C:endoplasmic reticulum"/>
    <property type="evidence" value="ECO:0007669"/>
    <property type="project" value="TreeGrafter"/>
</dbReference>
<keyword evidence="4" id="KW-1185">Reference proteome</keyword>
<dbReference type="SMART" id="SM00271">
    <property type="entry name" value="DnaJ"/>
    <property type="match status" value="1"/>
</dbReference>
<dbReference type="GO" id="GO:0036503">
    <property type="term" value="P:ERAD pathway"/>
    <property type="evidence" value="ECO:0007669"/>
    <property type="project" value="TreeGrafter"/>
</dbReference>
<feature type="domain" description="J" evidence="2">
    <location>
        <begin position="1"/>
        <end position="60"/>
    </location>
</feature>
<accession>A0A4P9Y0Q2</accession>
<dbReference type="Proteomes" id="UP000267251">
    <property type="component" value="Unassembled WGS sequence"/>
</dbReference>
<sequence>YKILGLDPTSTHTQLKGSFYQLTRVHHPDTPGGGDKEKFREVVDAWRFLSDPQRRRVYDE</sequence>
<dbReference type="PANTHER" id="PTHR44360">
    <property type="entry name" value="DNAJ HOMOLOG SUBFAMILY B MEMBER 9"/>
    <property type="match status" value="1"/>
</dbReference>
<dbReference type="InterPro" id="IPR036869">
    <property type="entry name" value="J_dom_sf"/>
</dbReference>
<keyword evidence="1" id="KW-0143">Chaperone</keyword>
<evidence type="ECO:0000313" key="3">
    <source>
        <dbReference type="EMBL" id="RKP12333.1"/>
    </source>
</evidence>
<proteinExistence type="predicted"/>
<dbReference type="InterPro" id="IPR001623">
    <property type="entry name" value="DnaJ_domain"/>
</dbReference>
<evidence type="ECO:0000313" key="4">
    <source>
        <dbReference type="Proteomes" id="UP000267251"/>
    </source>
</evidence>
<name>A0A4P9Y0Q2_9FUNG</name>
<dbReference type="OrthoDB" id="10250354at2759"/>
<dbReference type="Pfam" id="PF00226">
    <property type="entry name" value="DnaJ"/>
    <property type="match status" value="1"/>
</dbReference>
<protein>
    <submittedName>
        <fullName evidence="3">DnaJ domain-containing protein</fullName>
    </submittedName>
</protein>
<organism evidence="3 4">
    <name type="scientific">Piptocephalis cylindrospora</name>
    <dbReference type="NCBI Taxonomy" id="1907219"/>
    <lineage>
        <taxon>Eukaryota</taxon>
        <taxon>Fungi</taxon>
        <taxon>Fungi incertae sedis</taxon>
        <taxon>Zoopagomycota</taxon>
        <taxon>Zoopagomycotina</taxon>
        <taxon>Zoopagomycetes</taxon>
        <taxon>Zoopagales</taxon>
        <taxon>Piptocephalidaceae</taxon>
        <taxon>Piptocephalis</taxon>
    </lineage>
</organism>
<gene>
    <name evidence="3" type="ORF">BJ684DRAFT_957</name>
</gene>
<feature type="non-terminal residue" evidence="3">
    <location>
        <position position="1"/>
    </location>
</feature>
<evidence type="ECO:0000259" key="2">
    <source>
        <dbReference type="PROSITE" id="PS50076"/>
    </source>
</evidence>
<dbReference type="Gene3D" id="1.10.287.110">
    <property type="entry name" value="DnaJ domain"/>
    <property type="match status" value="1"/>
</dbReference>
<dbReference type="InterPro" id="IPR051948">
    <property type="entry name" value="Hsp70_co-chaperone_J-domain"/>
</dbReference>
<evidence type="ECO:0000256" key="1">
    <source>
        <dbReference type="ARBA" id="ARBA00023186"/>
    </source>
</evidence>
<dbReference type="GO" id="GO:0051787">
    <property type="term" value="F:misfolded protein binding"/>
    <property type="evidence" value="ECO:0007669"/>
    <property type="project" value="TreeGrafter"/>
</dbReference>
<dbReference type="PROSITE" id="PS50076">
    <property type="entry name" value="DNAJ_2"/>
    <property type="match status" value="1"/>
</dbReference>
<dbReference type="PRINTS" id="PR00625">
    <property type="entry name" value="JDOMAIN"/>
</dbReference>
<dbReference type="EMBL" id="KZ988375">
    <property type="protein sequence ID" value="RKP12333.1"/>
    <property type="molecule type" value="Genomic_DNA"/>
</dbReference>